<evidence type="ECO:0000313" key="3">
    <source>
        <dbReference type="EMBL" id="GFJ87558.1"/>
    </source>
</evidence>
<dbReference type="RefSeq" id="WP_246277672.1">
    <property type="nucleotide sequence ID" value="NZ_BAABJB010000039.1"/>
</dbReference>
<dbReference type="AlphaFoldDB" id="A0A6V8KXZ1"/>
<dbReference type="InterPro" id="IPR021235">
    <property type="entry name" value="DUF2637"/>
</dbReference>
<dbReference type="Proteomes" id="UP000482960">
    <property type="component" value="Unassembled WGS sequence"/>
</dbReference>
<comment type="caution">
    <text evidence="3">The sequence shown here is derived from an EMBL/GenBank/DDBJ whole genome shotgun (WGS) entry which is preliminary data.</text>
</comment>
<evidence type="ECO:0000256" key="1">
    <source>
        <dbReference type="SAM" id="MobiDB-lite"/>
    </source>
</evidence>
<keyword evidence="2" id="KW-1133">Transmembrane helix</keyword>
<dbReference type="Pfam" id="PF10935">
    <property type="entry name" value="DUF2637"/>
    <property type="match status" value="1"/>
</dbReference>
<sequence>MYRESLAAAEPLTDQQLGAAFGLSDRWGRDRIAEVRAELAEQRAEPADLANGIDDHVEPAAMPQPQPPSRPNSVPAAPAETLSQLTRVRWAVRATLSLAVASSTAANILHAQDNLISQAIAAWPPLALLAAIELISRVPVHRRSLAALRMVATAAIAAIAAWVSYGHMVEVVRRYGEIGASPFLIPFTVDGLIVSASICLVELSSRIRTATGASQ</sequence>
<organism evidence="3 4">
    <name type="scientific">Phytohabitans rumicis</name>
    <dbReference type="NCBI Taxonomy" id="1076125"/>
    <lineage>
        <taxon>Bacteria</taxon>
        <taxon>Bacillati</taxon>
        <taxon>Actinomycetota</taxon>
        <taxon>Actinomycetes</taxon>
        <taxon>Micromonosporales</taxon>
        <taxon>Micromonosporaceae</taxon>
    </lineage>
</organism>
<keyword evidence="2" id="KW-0812">Transmembrane</keyword>
<name>A0A6V8KXZ1_9ACTN</name>
<evidence type="ECO:0000256" key="2">
    <source>
        <dbReference type="SAM" id="Phobius"/>
    </source>
</evidence>
<protein>
    <recommendedName>
        <fullName evidence="5">DUF2637 domain-containing protein</fullName>
    </recommendedName>
</protein>
<feature type="transmembrane region" description="Helical" evidence="2">
    <location>
        <begin position="183"/>
        <end position="201"/>
    </location>
</feature>
<evidence type="ECO:0000313" key="4">
    <source>
        <dbReference type="Proteomes" id="UP000482960"/>
    </source>
</evidence>
<reference evidence="3 4" key="2">
    <citation type="submission" date="2020-03" db="EMBL/GenBank/DDBJ databases">
        <authorList>
            <person name="Ichikawa N."/>
            <person name="Kimura A."/>
            <person name="Kitahashi Y."/>
            <person name="Uohara A."/>
        </authorList>
    </citation>
    <scope>NUCLEOTIDE SEQUENCE [LARGE SCALE GENOMIC DNA]</scope>
    <source>
        <strain evidence="3 4">NBRC 108638</strain>
    </source>
</reference>
<dbReference type="EMBL" id="BLPG01000001">
    <property type="protein sequence ID" value="GFJ87558.1"/>
    <property type="molecule type" value="Genomic_DNA"/>
</dbReference>
<gene>
    <name evidence="3" type="ORF">Prum_012000</name>
</gene>
<feature type="region of interest" description="Disordered" evidence="1">
    <location>
        <begin position="55"/>
        <end position="78"/>
    </location>
</feature>
<reference evidence="3 4" key="1">
    <citation type="submission" date="2020-03" db="EMBL/GenBank/DDBJ databases">
        <title>Whole genome shotgun sequence of Phytohabitans rumicis NBRC 108638.</title>
        <authorList>
            <person name="Komaki H."/>
            <person name="Tamura T."/>
        </authorList>
    </citation>
    <scope>NUCLEOTIDE SEQUENCE [LARGE SCALE GENOMIC DNA]</scope>
    <source>
        <strain evidence="3 4">NBRC 108638</strain>
    </source>
</reference>
<proteinExistence type="predicted"/>
<feature type="transmembrane region" description="Helical" evidence="2">
    <location>
        <begin position="146"/>
        <end position="163"/>
    </location>
</feature>
<keyword evidence="2" id="KW-0472">Membrane</keyword>
<keyword evidence="4" id="KW-1185">Reference proteome</keyword>
<accession>A0A6V8KXZ1</accession>
<evidence type="ECO:0008006" key="5">
    <source>
        <dbReference type="Google" id="ProtNLM"/>
    </source>
</evidence>